<protein>
    <recommendedName>
        <fullName evidence="2">Carboxylesterase type B domain-containing protein</fullName>
    </recommendedName>
</protein>
<organism evidence="3 4">
    <name type="scientific">Mortierella alpina</name>
    <name type="common">Oleaginous fungus</name>
    <name type="synonym">Mortierella renispora</name>
    <dbReference type="NCBI Taxonomy" id="64518"/>
    <lineage>
        <taxon>Eukaryota</taxon>
        <taxon>Fungi</taxon>
        <taxon>Fungi incertae sedis</taxon>
        <taxon>Mucoromycota</taxon>
        <taxon>Mortierellomycotina</taxon>
        <taxon>Mortierellomycetes</taxon>
        <taxon>Mortierellales</taxon>
        <taxon>Mortierellaceae</taxon>
        <taxon>Mortierella</taxon>
    </lineage>
</organism>
<feature type="compositionally biased region" description="Polar residues" evidence="1">
    <location>
        <begin position="60"/>
        <end position="70"/>
    </location>
</feature>
<dbReference type="Proteomes" id="UP000738359">
    <property type="component" value="Unassembled WGS sequence"/>
</dbReference>
<evidence type="ECO:0000313" key="3">
    <source>
        <dbReference type="EMBL" id="KAF9946131.1"/>
    </source>
</evidence>
<feature type="region of interest" description="Disordered" evidence="1">
    <location>
        <begin position="49"/>
        <end position="70"/>
    </location>
</feature>
<dbReference type="Gene3D" id="3.40.50.1820">
    <property type="entry name" value="alpha/beta hydrolase"/>
    <property type="match status" value="1"/>
</dbReference>
<dbReference type="EMBL" id="JAAAHY010001916">
    <property type="protein sequence ID" value="KAF9946131.1"/>
    <property type="molecule type" value="Genomic_DNA"/>
</dbReference>
<evidence type="ECO:0000256" key="1">
    <source>
        <dbReference type="SAM" id="MobiDB-lite"/>
    </source>
</evidence>
<feature type="domain" description="Carboxylesterase type B" evidence="2">
    <location>
        <begin position="8"/>
        <end position="129"/>
    </location>
</feature>
<accession>A0A9P6IT07</accession>
<feature type="non-terminal residue" evidence="3">
    <location>
        <position position="464"/>
    </location>
</feature>
<dbReference type="InterPro" id="IPR002018">
    <property type="entry name" value="CarbesteraseB"/>
</dbReference>
<keyword evidence="4" id="KW-1185">Reference proteome</keyword>
<sequence>MTLRTDLEVTIPGLGKVQGVLDDEHAVVKFLNVPFGVVSERWRPASKAEPWKGVRDATRCGSSPPQATTTDPQFSALFESSDALYEEAMSERDSLCLNIYMPASALVSDETLPVCVWIYGGGFKFGSITDPLYELVIDAQTYADSVPKHLRRWYDGSVGNWGLLDQILGLEWVRDHIQAFKGDPKRVTVMGESAGSISISYLMLIPECRGLFRRAIMQSGAASTHPAMRPENEGQRYFDYLCQAFNVPHDLSGPEKVARLRAVPEKSLAKVLDNPDFLFFSSTLDGVLFKEDTRLATQDPSLYDPNLDWVFMGTCADEAQFKATNTHSIAKLKTRLCAPGDGPVFDQLFGNPKNDEDASEIGAHVLGNRLFRYPVFQASEAILAHPSCRLTRYHVDVRVAKMDRMFPSRGSYHTIDLLYTFGNKTASALLSEEEMLFSKVMQGIWIDVITSQSPEDSTLPKVTN</sequence>
<comment type="caution">
    <text evidence="3">The sequence shown here is derived from an EMBL/GenBank/DDBJ whole genome shotgun (WGS) entry which is preliminary data.</text>
</comment>
<evidence type="ECO:0000313" key="4">
    <source>
        <dbReference type="Proteomes" id="UP000738359"/>
    </source>
</evidence>
<evidence type="ECO:0000259" key="2">
    <source>
        <dbReference type="Pfam" id="PF00135"/>
    </source>
</evidence>
<gene>
    <name evidence="3" type="ORF">BGZ70_003392</name>
</gene>
<dbReference type="OrthoDB" id="408631at2759"/>
<feature type="domain" description="Carboxylesterase type B" evidence="2">
    <location>
        <begin position="158"/>
        <end position="456"/>
    </location>
</feature>
<dbReference type="SUPFAM" id="SSF53474">
    <property type="entry name" value="alpha/beta-Hydrolases"/>
    <property type="match status" value="1"/>
</dbReference>
<dbReference type="InterPro" id="IPR029058">
    <property type="entry name" value="AB_hydrolase_fold"/>
</dbReference>
<feature type="compositionally biased region" description="Basic and acidic residues" evidence="1">
    <location>
        <begin position="49"/>
        <end position="58"/>
    </location>
</feature>
<dbReference type="PANTHER" id="PTHR43142">
    <property type="entry name" value="CARBOXYLIC ESTER HYDROLASE"/>
    <property type="match status" value="1"/>
</dbReference>
<dbReference type="Pfam" id="PF00135">
    <property type="entry name" value="COesterase"/>
    <property type="match status" value="2"/>
</dbReference>
<dbReference type="GO" id="GO:0016787">
    <property type="term" value="F:hydrolase activity"/>
    <property type="evidence" value="ECO:0007669"/>
    <property type="project" value="UniProtKB-KW"/>
</dbReference>
<reference evidence="3" key="1">
    <citation type="journal article" date="2020" name="Fungal Divers.">
        <title>Resolving the Mortierellaceae phylogeny through synthesis of multi-gene phylogenetics and phylogenomics.</title>
        <authorList>
            <person name="Vandepol N."/>
            <person name="Liber J."/>
            <person name="Desiro A."/>
            <person name="Na H."/>
            <person name="Kennedy M."/>
            <person name="Barry K."/>
            <person name="Grigoriev I.V."/>
            <person name="Miller A.N."/>
            <person name="O'Donnell K."/>
            <person name="Stajich J.E."/>
            <person name="Bonito G."/>
        </authorList>
    </citation>
    <scope>NUCLEOTIDE SEQUENCE</scope>
    <source>
        <strain evidence="3">CK1249</strain>
    </source>
</reference>
<proteinExistence type="predicted"/>
<dbReference type="AlphaFoldDB" id="A0A9P6IT07"/>
<dbReference type="PANTHER" id="PTHR43142:SF8">
    <property type="entry name" value="CARBOXYLIC ESTER HYDROLASE"/>
    <property type="match status" value="1"/>
</dbReference>
<name>A0A9P6IT07_MORAP</name>